<dbReference type="Proteomes" id="UP000291343">
    <property type="component" value="Unassembled WGS sequence"/>
</dbReference>
<dbReference type="AlphaFoldDB" id="A0A482XNI2"/>
<evidence type="ECO:0000313" key="3">
    <source>
        <dbReference type="Proteomes" id="UP000291343"/>
    </source>
</evidence>
<sequence>MYNRLKILFMLHSILQASATRTVDDITPAAFVGQLNTELSDLRGCRSSQTGYLQQCLCQSVDAIIGAYFQGNLETPTLLYLEHLFSWTSFGSKRFQPVFSAKTATIVLRTSTEFNLNL</sequence>
<reference evidence="2 3" key="1">
    <citation type="journal article" date="2017" name="Gigascience">
        <title>Genome sequence of the small brown planthopper, Laodelphax striatellus.</title>
        <authorList>
            <person name="Zhu J."/>
            <person name="Jiang F."/>
            <person name="Wang X."/>
            <person name="Yang P."/>
            <person name="Bao Y."/>
            <person name="Zhao W."/>
            <person name="Wang W."/>
            <person name="Lu H."/>
            <person name="Wang Q."/>
            <person name="Cui N."/>
            <person name="Li J."/>
            <person name="Chen X."/>
            <person name="Luo L."/>
            <person name="Yu J."/>
            <person name="Kang L."/>
            <person name="Cui F."/>
        </authorList>
    </citation>
    <scope>NUCLEOTIDE SEQUENCE [LARGE SCALE GENOMIC DNA]</scope>
    <source>
        <strain evidence="2">Lst14</strain>
    </source>
</reference>
<keyword evidence="1" id="KW-0732">Signal</keyword>
<protein>
    <submittedName>
        <fullName evidence="2">Uncharacterized protein</fullName>
    </submittedName>
</protein>
<feature type="signal peptide" evidence="1">
    <location>
        <begin position="1"/>
        <end position="19"/>
    </location>
</feature>
<gene>
    <name evidence="2" type="ORF">LSTR_LSTR012034</name>
</gene>
<proteinExistence type="predicted"/>
<dbReference type="InParanoid" id="A0A482XNI2"/>
<name>A0A482XNI2_LAOST</name>
<organism evidence="2 3">
    <name type="scientific">Laodelphax striatellus</name>
    <name type="common">Small brown planthopper</name>
    <name type="synonym">Delphax striatella</name>
    <dbReference type="NCBI Taxonomy" id="195883"/>
    <lineage>
        <taxon>Eukaryota</taxon>
        <taxon>Metazoa</taxon>
        <taxon>Ecdysozoa</taxon>
        <taxon>Arthropoda</taxon>
        <taxon>Hexapoda</taxon>
        <taxon>Insecta</taxon>
        <taxon>Pterygota</taxon>
        <taxon>Neoptera</taxon>
        <taxon>Paraneoptera</taxon>
        <taxon>Hemiptera</taxon>
        <taxon>Auchenorrhyncha</taxon>
        <taxon>Fulgoroidea</taxon>
        <taxon>Delphacidae</taxon>
        <taxon>Criomorphinae</taxon>
        <taxon>Laodelphax</taxon>
    </lineage>
</organism>
<feature type="chain" id="PRO_5019749383" evidence="1">
    <location>
        <begin position="20"/>
        <end position="118"/>
    </location>
</feature>
<keyword evidence="3" id="KW-1185">Reference proteome</keyword>
<evidence type="ECO:0000313" key="2">
    <source>
        <dbReference type="EMBL" id="RZF46811.1"/>
    </source>
</evidence>
<comment type="caution">
    <text evidence="2">The sequence shown here is derived from an EMBL/GenBank/DDBJ whole genome shotgun (WGS) entry which is preliminary data.</text>
</comment>
<dbReference type="EMBL" id="QKKF02005673">
    <property type="protein sequence ID" value="RZF46811.1"/>
    <property type="molecule type" value="Genomic_DNA"/>
</dbReference>
<evidence type="ECO:0000256" key="1">
    <source>
        <dbReference type="SAM" id="SignalP"/>
    </source>
</evidence>
<accession>A0A482XNI2</accession>